<proteinExistence type="predicted"/>
<dbReference type="AlphaFoldDB" id="A0A392VQC9"/>
<evidence type="ECO:0000313" key="2">
    <source>
        <dbReference type="Proteomes" id="UP000265520"/>
    </source>
</evidence>
<name>A0A392VQC9_9FABA</name>
<dbReference type="Proteomes" id="UP000265520">
    <property type="component" value="Unassembled WGS sequence"/>
</dbReference>
<protein>
    <submittedName>
        <fullName evidence="1">Uncharacterized protein</fullName>
    </submittedName>
</protein>
<dbReference type="EMBL" id="LXQA011213332">
    <property type="protein sequence ID" value="MCI89191.1"/>
    <property type="molecule type" value="Genomic_DNA"/>
</dbReference>
<evidence type="ECO:0000313" key="1">
    <source>
        <dbReference type="EMBL" id="MCI89191.1"/>
    </source>
</evidence>
<organism evidence="1 2">
    <name type="scientific">Trifolium medium</name>
    <dbReference type="NCBI Taxonomy" id="97028"/>
    <lineage>
        <taxon>Eukaryota</taxon>
        <taxon>Viridiplantae</taxon>
        <taxon>Streptophyta</taxon>
        <taxon>Embryophyta</taxon>
        <taxon>Tracheophyta</taxon>
        <taxon>Spermatophyta</taxon>
        <taxon>Magnoliopsida</taxon>
        <taxon>eudicotyledons</taxon>
        <taxon>Gunneridae</taxon>
        <taxon>Pentapetalae</taxon>
        <taxon>rosids</taxon>
        <taxon>fabids</taxon>
        <taxon>Fabales</taxon>
        <taxon>Fabaceae</taxon>
        <taxon>Papilionoideae</taxon>
        <taxon>50 kb inversion clade</taxon>
        <taxon>NPAAA clade</taxon>
        <taxon>Hologalegina</taxon>
        <taxon>IRL clade</taxon>
        <taxon>Trifolieae</taxon>
        <taxon>Trifolium</taxon>
    </lineage>
</organism>
<keyword evidence="2" id="KW-1185">Reference proteome</keyword>
<comment type="caution">
    <text evidence="1">The sequence shown here is derived from an EMBL/GenBank/DDBJ whole genome shotgun (WGS) entry which is preliminary data.</text>
</comment>
<feature type="non-terminal residue" evidence="1">
    <location>
        <position position="1"/>
    </location>
</feature>
<accession>A0A392VQC9</accession>
<sequence length="43" mass="4830">DEYLAFNEVAMAITHNSRSTLGSGAKSEVWRWYWLIAELIGSG</sequence>
<reference evidence="1 2" key="1">
    <citation type="journal article" date="2018" name="Front. Plant Sci.">
        <title>Red Clover (Trifolium pratense) and Zigzag Clover (T. medium) - A Picture of Genomic Similarities and Differences.</title>
        <authorList>
            <person name="Dluhosova J."/>
            <person name="Istvanek J."/>
            <person name="Nedelnik J."/>
            <person name="Repkova J."/>
        </authorList>
    </citation>
    <scope>NUCLEOTIDE SEQUENCE [LARGE SCALE GENOMIC DNA]</scope>
    <source>
        <strain evidence="2">cv. 10/8</strain>
        <tissue evidence="1">Leaf</tissue>
    </source>
</reference>